<dbReference type="RefSeq" id="WP_011765491.1">
    <property type="nucleotide sequence ID" value="NC_008702.1"/>
</dbReference>
<keyword evidence="3" id="KW-1185">Reference proteome</keyword>
<keyword evidence="1" id="KW-0812">Transmembrane</keyword>
<proteinExistence type="predicted"/>
<name>A1K6C0_AZOSB</name>
<dbReference type="eggNOG" id="ENOG5032Z5R">
    <property type="taxonomic scope" value="Bacteria"/>
</dbReference>
<dbReference type="KEGG" id="azo:azo1758"/>
<dbReference type="Proteomes" id="UP000002588">
    <property type="component" value="Chromosome"/>
</dbReference>
<dbReference type="EMBL" id="AM406670">
    <property type="protein sequence ID" value="CAL94375.1"/>
    <property type="molecule type" value="Genomic_DNA"/>
</dbReference>
<accession>A1K6C0</accession>
<keyword evidence="1" id="KW-0472">Membrane</keyword>
<evidence type="ECO:0000256" key="1">
    <source>
        <dbReference type="SAM" id="Phobius"/>
    </source>
</evidence>
<reference evidence="2 3" key="1">
    <citation type="journal article" date="2006" name="Nat. Biotechnol.">
        <title>Complete genome of the mutualistic, N2-fixing grass endophyte Azoarcus sp. strain BH72.</title>
        <authorList>
            <person name="Krause A."/>
            <person name="Ramakumar A."/>
            <person name="Bartels D."/>
            <person name="Battistoni F."/>
            <person name="Bekel T."/>
            <person name="Boch J."/>
            <person name="Boehm M."/>
            <person name="Friedrich F."/>
            <person name="Hurek T."/>
            <person name="Krause L."/>
            <person name="Linke B."/>
            <person name="McHardy A.C."/>
            <person name="Sarkar A."/>
            <person name="Schneiker S."/>
            <person name="Syed A.A."/>
            <person name="Thauer R."/>
            <person name="Vorhoelter F.-J."/>
            <person name="Weidner S."/>
            <person name="Puehler A."/>
            <person name="Reinhold-Hurek B."/>
            <person name="Kaiser O."/>
            <person name="Goesmann A."/>
        </authorList>
    </citation>
    <scope>NUCLEOTIDE SEQUENCE [LARGE SCALE GENOMIC DNA]</scope>
    <source>
        <strain evidence="2 3">BH72</strain>
    </source>
</reference>
<gene>
    <name evidence="2" type="ordered locus">azo1758</name>
</gene>
<dbReference type="AlphaFoldDB" id="A1K6C0"/>
<feature type="transmembrane region" description="Helical" evidence="1">
    <location>
        <begin position="12"/>
        <end position="32"/>
    </location>
</feature>
<evidence type="ECO:0000313" key="3">
    <source>
        <dbReference type="Proteomes" id="UP000002588"/>
    </source>
</evidence>
<feature type="transmembrane region" description="Helical" evidence="1">
    <location>
        <begin position="44"/>
        <end position="63"/>
    </location>
</feature>
<dbReference type="PROSITE" id="PS51257">
    <property type="entry name" value="PROKAR_LIPOPROTEIN"/>
    <property type="match status" value="1"/>
</dbReference>
<feature type="transmembrane region" description="Helical" evidence="1">
    <location>
        <begin position="83"/>
        <end position="107"/>
    </location>
</feature>
<protein>
    <submittedName>
        <fullName evidence="2">Hypothetical membrane protein</fullName>
    </submittedName>
</protein>
<dbReference type="KEGG" id="aoa:dqs_1908"/>
<dbReference type="HOGENOM" id="CLU_2128343_0_0_4"/>
<sequence length="113" mass="11856">MRPPPFHPLHLALGLGWWALWFVALYGGLALACARAPGEAGGGGLNTAFLLFTVGAALLPALYARGCWRAARRADQEPAGGRFLARVGAALHLAALLAMLFVGLPLLELPACR</sequence>
<keyword evidence="1" id="KW-1133">Transmembrane helix</keyword>
<organism evidence="2 3">
    <name type="scientific">Azoarcus sp. (strain BH72)</name>
    <dbReference type="NCBI Taxonomy" id="418699"/>
    <lineage>
        <taxon>Bacteria</taxon>
        <taxon>Pseudomonadati</taxon>
        <taxon>Pseudomonadota</taxon>
        <taxon>Betaproteobacteria</taxon>
        <taxon>Rhodocyclales</taxon>
        <taxon>Zoogloeaceae</taxon>
        <taxon>Azoarcus</taxon>
    </lineage>
</organism>
<dbReference type="STRING" id="62928.azo1758"/>
<evidence type="ECO:0000313" key="2">
    <source>
        <dbReference type="EMBL" id="CAL94375.1"/>
    </source>
</evidence>